<organism evidence="2 3">
    <name type="scientific">Dibothriocephalus latus</name>
    <name type="common">Fish tapeworm</name>
    <name type="synonym">Diphyllobothrium latum</name>
    <dbReference type="NCBI Taxonomy" id="60516"/>
    <lineage>
        <taxon>Eukaryota</taxon>
        <taxon>Metazoa</taxon>
        <taxon>Spiralia</taxon>
        <taxon>Lophotrochozoa</taxon>
        <taxon>Platyhelminthes</taxon>
        <taxon>Cestoda</taxon>
        <taxon>Eucestoda</taxon>
        <taxon>Diphyllobothriidea</taxon>
        <taxon>Diphyllobothriidae</taxon>
        <taxon>Dibothriocephalus</taxon>
    </lineage>
</organism>
<protein>
    <submittedName>
        <fullName evidence="2">Uncharacterized protein</fullName>
    </submittedName>
</protein>
<evidence type="ECO:0000313" key="3">
    <source>
        <dbReference type="Proteomes" id="UP000281553"/>
    </source>
</evidence>
<dbReference type="OrthoDB" id="6250448at2759"/>
<reference evidence="2 3" key="1">
    <citation type="submission" date="2018-11" db="EMBL/GenBank/DDBJ databases">
        <authorList>
            <consortium name="Pathogen Informatics"/>
        </authorList>
    </citation>
    <scope>NUCLEOTIDE SEQUENCE [LARGE SCALE GENOMIC DNA]</scope>
</reference>
<accession>A0A3P7RI87</accession>
<evidence type="ECO:0000313" key="2">
    <source>
        <dbReference type="EMBL" id="VDN42906.1"/>
    </source>
</evidence>
<gene>
    <name evidence="2" type="ORF">DILT_LOCUS18936</name>
</gene>
<dbReference type="AlphaFoldDB" id="A0A3P7RI87"/>
<feature type="region of interest" description="Disordered" evidence="1">
    <location>
        <begin position="1"/>
        <end position="23"/>
    </location>
</feature>
<proteinExistence type="predicted"/>
<evidence type="ECO:0000256" key="1">
    <source>
        <dbReference type="SAM" id="MobiDB-lite"/>
    </source>
</evidence>
<dbReference type="EMBL" id="UYRU01106112">
    <property type="protein sequence ID" value="VDN42906.1"/>
    <property type="molecule type" value="Genomic_DNA"/>
</dbReference>
<name>A0A3P7RI87_DIBLA</name>
<feature type="compositionally biased region" description="Low complexity" evidence="1">
    <location>
        <begin position="12"/>
        <end position="23"/>
    </location>
</feature>
<dbReference type="Proteomes" id="UP000281553">
    <property type="component" value="Unassembled WGS sequence"/>
</dbReference>
<keyword evidence="3" id="KW-1185">Reference proteome</keyword>
<sequence>MNGTSMEESAARRTTGLTSRLLTHPLTEDVEQIYGYDNRGGTQLHGLNDGLVP</sequence>